<evidence type="ECO:0000313" key="2">
    <source>
        <dbReference type="EMBL" id="PON36400.1"/>
    </source>
</evidence>
<feature type="compositionally biased region" description="Basic and acidic residues" evidence="1">
    <location>
        <begin position="680"/>
        <end position="690"/>
    </location>
</feature>
<dbReference type="AlphaFoldDB" id="A0A2P5AIN6"/>
<dbReference type="FunCoup" id="A0A2P5AIN6">
    <property type="interactions" value="81"/>
</dbReference>
<evidence type="ECO:0000256" key="1">
    <source>
        <dbReference type="SAM" id="MobiDB-lite"/>
    </source>
</evidence>
<reference evidence="3" key="1">
    <citation type="submission" date="2016-06" db="EMBL/GenBank/DDBJ databases">
        <title>Parallel loss of symbiosis genes in relatives of nitrogen-fixing non-legume Parasponia.</title>
        <authorList>
            <person name="Van Velzen R."/>
            <person name="Holmer R."/>
            <person name="Bu F."/>
            <person name="Rutten L."/>
            <person name="Van Zeijl A."/>
            <person name="Liu W."/>
            <person name="Santuari L."/>
            <person name="Cao Q."/>
            <person name="Sharma T."/>
            <person name="Shen D."/>
            <person name="Roswanjaya Y."/>
            <person name="Wardhani T."/>
            <person name="Kalhor M.S."/>
            <person name="Jansen J."/>
            <person name="Van den Hoogen J."/>
            <person name="Gungor B."/>
            <person name="Hartog M."/>
            <person name="Hontelez J."/>
            <person name="Verver J."/>
            <person name="Yang W.-C."/>
            <person name="Schijlen E."/>
            <person name="Repin R."/>
            <person name="Schilthuizen M."/>
            <person name="Schranz E."/>
            <person name="Heidstra R."/>
            <person name="Miyata K."/>
            <person name="Fedorova E."/>
            <person name="Kohlen W."/>
            <person name="Bisseling T."/>
            <person name="Smit S."/>
            <person name="Geurts R."/>
        </authorList>
    </citation>
    <scope>NUCLEOTIDE SEQUENCE [LARGE SCALE GENOMIC DNA]</scope>
    <source>
        <strain evidence="3">cv. RG33-2</strain>
    </source>
</reference>
<dbReference type="InParanoid" id="A0A2P5AIN6"/>
<organism evidence="2 3">
    <name type="scientific">Trema orientale</name>
    <name type="common">Charcoal tree</name>
    <name type="synonym">Celtis orientalis</name>
    <dbReference type="NCBI Taxonomy" id="63057"/>
    <lineage>
        <taxon>Eukaryota</taxon>
        <taxon>Viridiplantae</taxon>
        <taxon>Streptophyta</taxon>
        <taxon>Embryophyta</taxon>
        <taxon>Tracheophyta</taxon>
        <taxon>Spermatophyta</taxon>
        <taxon>Magnoliopsida</taxon>
        <taxon>eudicotyledons</taxon>
        <taxon>Gunneridae</taxon>
        <taxon>Pentapetalae</taxon>
        <taxon>rosids</taxon>
        <taxon>fabids</taxon>
        <taxon>Rosales</taxon>
        <taxon>Cannabaceae</taxon>
        <taxon>Trema</taxon>
    </lineage>
</organism>
<feature type="compositionally biased region" description="Basic and acidic residues" evidence="1">
    <location>
        <begin position="749"/>
        <end position="770"/>
    </location>
</feature>
<name>A0A2P5AIN6_TREOI</name>
<dbReference type="EMBL" id="JXTC01000833">
    <property type="protein sequence ID" value="PON36400.1"/>
    <property type="molecule type" value="Genomic_DNA"/>
</dbReference>
<dbReference type="Proteomes" id="UP000237000">
    <property type="component" value="Unassembled WGS sequence"/>
</dbReference>
<dbReference type="PANTHER" id="PTHR37722">
    <property type="entry name" value="OS01G0167700 PROTEIN"/>
    <property type="match status" value="1"/>
</dbReference>
<proteinExistence type="predicted"/>
<protein>
    <submittedName>
        <fullName evidence="2">Uncharacterized protein</fullName>
    </submittedName>
</protein>
<feature type="region of interest" description="Disordered" evidence="1">
    <location>
        <begin position="471"/>
        <end position="545"/>
    </location>
</feature>
<comment type="caution">
    <text evidence="2">The sequence shown here is derived from an EMBL/GenBank/DDBJ whole genome shotgun (WGS) entry which is preliminary data.</text>
</comment>
<feature type="compositionally biased region" description="Basic and acidic residues" evidence="1">
    <location>
        <begin position="729"/>
        <end position="741"/>
    </location>
</feature>
<feature type="region of interest" description="Disordered" evidence="1">
    <location>
        <begin position="644"/>
        <end position="696"/>
    </location>
</feature>
<gene>
    <name evidence="2" type="ORF">TorRG33x02_349400</name>
</gene>
<dbReference type="OrthoDB" id="994901at2759"/>
<feature type="region of interest" description="Disordered" evidence="1">
    <location>
        <begin position="718"/>
        <end position="770"/>
    </location>
</feature>
<accession>A0A2P5AIN6</accession>
<evidence type="ECO:0000313" key="3">
    <source>
        <dbReference type="Proteomes" id="UP000237000"/>
    </source>
</evidence>
<keyword evidence="3" id="KW-1185">Reference proteome</keyword>
<feature type="compositionally biased region" description="Polar residues" evidence="1">
    <location>
        <begin position="657"/>
        <end position="679"/>
    </location>
</feature>
<dbReference type="PANTHER" id="PTHR37722:SF2">
    <property type="entry name" value="OS01G0167700 PROTEIN"/>
    <property type="match status" value="1"/>
</dbReference>
<sequence>MRERVSDCVSKNVAMDGRFQEEGDCGEQKQYFEQRKRQQQYQSQTEIVENYADGMDISGQQYHKEHRSLDVLSLLNLSASAQEQKSAFPRGRRDLDVNASTREHEVRNSSPVILSETVVPANFVEIKETRIPHGFQVETACPKKISPSAPDSHNSALSVINSKSDQQKTTNEQQLSVLDLLGDDGLNGNMEGTPVHEAHVAFSVEGLGKVGMETPVHSPQQPNRNFSCGISSPLKAAGWQKLSKNFNSLLDDLEFEGVGAFGDPMIEDIDVPLGTDYLDFSSGIMDSLCSPKDNSFTVHDHWQQDSYSSKRNSSFRHPNEDKWNGRPTFPYRGFFEEREHDMSRKTWQSGIDDNSADNLIYGNSNYDMSDFAFEGRHQPIRTRDRAPDKFDFLESTISYSRHQTSQYDHDFLISNQERFQVDVTVDRPPTVERNFDFKPVTSQPDRFCFATEDAQDNSSLQSEESCSSSAVRFQAADKSLPNSTSRQGRRGPGNAFAGSGDQCGLKKAFANESKEDRQKESMACGSGKRKNMLNPPKSKASHLSSPFFQENLGTEDIWFFEEAYATVDMYPGSSSFDQNSGTKYTCFDTEPWDKDPLSKFPAPKLHVAATPSCDRFNCEPVESSPSNCFNPKIPLHASSIISTPDFYPDSESRRMPQDSSYIAGSQGETPSSDLSAQESFSKEVEYKPKFEPSNCGTSELEKEIYSRKEVLVCEDKEAKDGSNLEDNDNEGRNEGLADPMEKASPAVHTTDRSGNSKDEKKDHLADKVPLKYKNGKEDIEDFGPVGRFGSKQKCAYVDSSCQAMMLQSYVFQFFCVQKRLK</sequence>